<evidence type="ECO:0000313" key="4">
    <source>
        <dbReference type="Proteomes" id="UP000377803"/>
    </source>
</evidence>
<dbReference type="GO" id="GO:0005737">
    <property type="term" value="C:cytoplasm"/>
    <property type="evidence" value="ECO:0007669"/>
    <property type="project" value="TreeGrafter"/>
</dbReference>
<organism evidence="3 4">
    <name type="scientific">Candidatus Nanohalobium constans</name>
    <dbReference type="NCBI Taxonomy" id="2565781"/>
    <lineage>
        <taxon>Archaea</taxon>
        <taxon>Candidatus Nanohalarchaeota</taxon>
        <taxon>Candidatus Nanohalobia</taxon>
        <taxon>Candidatus Nanohalobiales</taxon>
        <taxon>Candidatus Nanohalobiaceae</taxon>
        <taxon>Candidatus Nanohalobium</taxon>
    </lineage>
</organism>
<gene>
    <name evidence="3" type="primary">endA</name>
    <name evidence="3" type="ORF">LC1Nh_0184</name>
</gene>
<feature type="domain" description="tRNA intron endonuclease N-terminal" evidence="2">
    <location>
        <begin position="13"/>
        <end position="52"/>
    </location>
</feature>
<dbReference type="InterPro" id="IPR006676">
    <property type="entry name" value="tRNA_splic"/>
</dbReference>
<evidence type="ECO:0000259" key="2">
    <source>
        <dbReference type="Pfam" id="PF02778"/>
    </source>
</evidence>
<feature type="domain" description="tRNA intron endonuclease catalytic" evidence="1">
    <location>
        <begin position="78"/>
        <end position="171"/>
    </location>
</feature>
<dbReference type="Pfam" id="PF02778">
    <property type="entry name" value="tRNA_int_endo_N"/>
    <property type="match status" value="1"/>
</dbReference>
<dbReference type="SUPFAM" id="SSF55267">
    <property type="entry name" value="tRNA-intron endonuclease N-terminal domain-like"/>
    <property type="match status" value="1"/>
</dbReference>
<keyword evidence="3" id="KW-0456">Lyase</keyword>
<dbReference type="EMBL" id="CP040089">
    <property type="protein sequence ID" value="QGA80089.1"/>
    <property type="molecule type" value="Genomic_DNA"/>
</dbReference>
<dbReference type="GO" id="GO:0000213">
    <property type="term" value="F:tRNA-intron lyase activity"/>
    <property type="evidence" value="ECO:0007669"/>
    <property type="project" value="UniProtKB-EC"/>
</dbReference>
<keyword evidence="3" id="KW-0378">Hydrolase</keyword>
<dbReference type="InterPro" id="IPR011856">
    <property type="entry name" value="tRNA_endonuc-like_dom_sf"/>
</dbReference>
<reference evidence="4" key="1">
    <citation type="submission" date="2019-05" db="EMBL/GenBank/DDBJ databases">
        <title>Candidatus Nanohalobium constans, a novel model system to study the DPANN nano-sized archaea: genomic and physiological characterization of a nanoarchaeon co-cultured with its chitinotrophic host.</title>
        <authorList>
            <person name="La Cono V."/>
            <person name="Arcadi E."/>
            <person name="Crisafi F."/>
            <person name="Denaro R."/>
            <person name="La Spada G."/>
            <person name="Messina E."/>
            <person name="Smedile F."/>
            <person name="Toshchakov S.V."/>
            <person name="Shevchenko M.A."/>
            <person name="Golyshin P.N."/>
            <person name="Golyshina O.V."/>
            <person name="Ferrer M."/>
            <person name="Rohde M."/>
            <person name="Mushegian A."/>
            <person name="Sorokin D.Y."/>
            <person name="Giuliano L."/>
            <person name="Yakimov M.M."/>
        </authorList>
    </citation>
    <scope>NUCLEOTIDE SEQUENCE [LARGE SCALE GENOMIC DNA]</scope>
    <source>
        <strain evidence="4">LC1Nh</strain>
    </source>
</reference>
<dbReference type="GO" id="GO:0006388">
    <property type="term" value="P:tRNA splicing, via endonucleolytic cleavage and ligation"/>
    <property type="evidence" value="ECO:0007669"/>
    <property type="project" value="InterPro"/>
</dbReference>
<name>A0A5Q0UGH1_9ARCH</name>
<dbReference type="OrthoDB" id="46045at2157"/>
<dbReference type="NCBIfam" id="TIGR00324">
    <property type="entry name" value="endA"/>
    <property type="match status" value="1"/>
</dbReference>
<dbReference type="PANTHER" id="PTHR21227:SF0">
    <property type="entry name" value="TRNA-SPLICING ENDONUCLEASE SUBUNIT SEN2"/>
    <property type="match status" value="1"/>
</dbReference>
<dbReference type="CDD" id="cd22363">
    <property type="entry name" value="tRNA-intron_lyase_C"/>
    <property type="match status" value="1"/>
</dbReference>
<dbReference type="InterPro" id="IPR016442">
    <property type="entry name" value="tRNA_splic_arch_short"/>
</dbReference>
<dbReference type="Gene3D" id="3.40.1170.20">
    <property type="entry name" value="tRNA intron endonuclease, N-terminal domain"/>
    <property type="match status" value="1"/>
</dbReference>
<keyword evidence="4" id="KW-1185">Reference proteome</keyword>
<dbReference type="RefSeq" id="WP_153549827.1">
    <property type="nucleotide sequence ID" value="NZ_CP040089.1"/>
</dbReference>
<accession>A0A5Q0UGH1</accession>
<evidence type="ECO:0000259" key="1">
    <source>
        <dbReference type="Pfam" id="PF01974"/>
    </source>
</evidence>
<evidence type="ECO:0000313" key="3">
    <source>
        <dbReference type="EMBL" id="QGA80089.1"/>
    </source>
</evidence>
<dbReference type="InterPro" id="IPR006677">
    <property type="entry name" value="tRNA_intron_Endonuc_cat-like"/>
</dbReference>
<dbReference type="AlphaFoldDB" id="A0A5Q0UGH1"/>
<proteinExistence type="predicted"/>
<dbReference type="Gene3D" id="3.40.1350.10">
    <property type="match status" value="1"/>
</dbReference>
<keyword evidence="3" id="KW-0540">Nuclease</keyword>
<dbReference type="GO" id="GO:0003676">
    <property type="term" value="F:nucleic acid binding"/>
    <property type="evidence" value="ECO:0007669"/>
    <property type="project" value="InterPro"/>
</dbReference>
<sequence length="179" mass="21283">MKVEAEITDKGLKVFEEEKAEEIHEEKYYGKILEDETLQLSPCEALHLMERDVEFEIEGETLERQEAYEKFCEIDDEFSYKYPAYSDLRERGYIVKSGFKFGAHFRVYPRGVNPYKDGDKREREHTKYVVHAVPENHSMSFPEMSRAVRLANNIRADMLWAVNDTEDQVTYYQVDFKRL</sequence>
<dbReference type="GeneID" id="42364565"/>
<dbReference type="InterPro" id="IPR036740">
    <property type="entry name" value="tRNA_intron_Endonuc_N_sf"/>
</dbReference>
<dbReference type="EC" id="4.6.1.16" evidence="3"/>
<dbReference type="PANTHER" id="PTHR21227">
    <property type="entry name" value="TRNA-SPLICING ENDONUCLEASE SUBUNIT SEN2"/>
    <property type="match status" value="1"/>
</dbReference>
<dbReference type="Pfam" id="PF01974">
    <property type="entry name" value="tRNA_int_endo"/>
    <property type="match status" value="1"/>
</dbReference>
<dbReference type="SUPFAM" id="SSF53032">
    <property type="entry name" value="tRNA-intron endonuclease catalytic domain-like"/>
    <property type="match status" value="1"/>
</dbReference>
<dbReference type="InterPro" id="IPR006678">
    <property type="entry name" value="tRNA_intron_Endonuc_N"/>
</dbReference>
<dbReference type="Proteomes" id="UP000377803">
    <property type="component" value="Chromosome"/>
</dbReference>
<dbReference type="KEGG" id="ncon:LC1Nh_0184"/>
<keyword evidence="3" id="KW-0255">Endonuclease</keyword>
<dbReference type="PIRSF" id="PIRSF005285">
    <property type="entry name" value="tRNA_splic_archaea"/>
    <property type="match status" value="1"/>
</dbReference>
<dbReference type="InterPro" id="IPR036167">
    <property type="entry name" value="tRNA_intron_Endo_cat-like_sf"/>
</dbReference>
<protein>
    <submittedName>
        <fullName evidence="3">tRNA-intron endonuclease</fullName>
        <ecNumber evidence="3">4.6.1.16</ecNumber>
    </submittedName>
</protein>